<reference evidence="5" key="3">
    <citation type="submission" date="2025-09" db="UniProtKB">
        <authorList>
            <consortium name="Ensembl"/>
        </authorList>
    </citation>
    <scope>IDENTIFICATION</scope>
</reference>
<dbReference type="PANTHER" id="PTHR46186">
    <property type="entry name" value="CYSTATIN"/>
    <property type="match status" value="1"/>
</dbReference>
<accession>A0A673AB90</accession>
<dbReference type="GO" id="GO:0005737">
    <property type="term" value="C:cytoplasm"/>
    <property type="evidence" value="ECO:0007669"/>
    <property type="project" value="TreeGrafter"/>
</dbReference>
<dbReference type="CDD" id="cd00042">
    <property type="entry name" value="CY"/>
    <property type="match status" value="1"/>
</dbReference>
<reference evidence="5" key="1">
    <citation type="submission" date="2019-06" db="EMBL/GenBank/DDBJ databases">
        <authorList>
            <consortium name="Wellcome Sanger Institute Data Sharing"/>
        </authorList>
    </citation>
    <scope>NUCLEOTIDE SEQUENCE [LARGE SCALE GENOMIC DNA]</scope>
</reference>
<dbReference type="Ensembl" id="ENSSORT00005026751.1">
    <property type="protein sequence ID" value="ENSSORP00005025983.1"/>
    <property type="gene ID" value="ENSSORG00005012472.1"/>
</dbReference>
<dbReference type="InParanoid" id="A0A673AB90"/>
<reference evidence="5" key="2">
    <citation type="submission" date="2025-08" db="UniProtKB">
        <authorList>
            <consortium name="Ensembl"/>
        </authorList>
    </citation>
    <scope>IDENTIFICATION</scope>
</reference>
<dbReference type="Gene3D" id="3.10.450.10">
    <property type="match status" value="1"/>
</dbReference>
<evidence type="ECO:0000256" key="2">
    <source>
        <dbReference type="SAM" id="MobiDB-lite"/>
    </source>
</evidence>
<keyword evidence="3" id="KW-0732">Signal</keyword>
<sequence length="150" mass="16915">MSVPLSVLICVSVVQLCLGDQPVEEIITTRNVPLLGGWHEVKPDSAEVQDAALFAEQVFNAKSKAHKMFKLFNVTSAHSQVTNMINYKIKLILRKTKCLKSENHALKTCELAKKHLECTFLVTYNPRNSKHEVPEDHNCHKIKKNGKPLV</sequence>
<feature type="chain" id="PRO_5025552035" evidence="3">
    <location>
        <begin position="20"/>
        <end position="150"/>
    </location>
</feature>
<dbReference type="GO" id="GO:0004869">
    <property type="term" value="F:cysteine-type endopeptidase inhibitor activity"/>
    <property type="evidence" value="ECO:0007669"/>
    <property type="project" value="InterPro"/>
</dbReference>
<evidence type="ECO:0000313" key="6">
    <source>
        <dbReference type="Proteomes" id="UP000472271"/>
    </source>
</evidence>
<feature type="compositionally biased region" description="Basic residues" evidence="2">
    <location>
        <begin position="140"/>
        <end position="150"/>
    </location>
</feature>
<dbReference type="Pfam" id="PF00031">
    <property type="entry name" value="Cystatin"/>
    <property type="match status" value="1"/>
</dbReference>
<comment type="similarity">
    <text evidence="1">Belongs to the cystatin family.</text>
</comment>
<organism evidence="5 6">
    <name type="scientific">Sphaeramia orbicularis</name>
    <name type="common">orbiculate cardinalfish</name>
    <dbReference type="NCBI Taxonomy" id="375764"/>
    <lineage>
        <taxon>Eukaryota</taxon>
        <taxon>Metazoa</taxon>
        <taxon>Chordata</taxon>
        <taxon>Craniata</taxon>
        <taxon>Vertebrata</taxon>
        <taxon>Euteleostomi</taxon>
        <taxon>Actinopterygii</taxon>
        <taxon>Neopterygii</taxon>
        <taxon>Teleostei</taxon>
        <taxon>Neoteleostei</taxon>
        <taxon>Acanthomorphata</taxon>
        <taxon>Gobiaria</taxon>
        <taxon>Kurtiformes</taxon>
        <taxon>Apogonoidei</taxon>
        <taxon>Apogonidae</taxon>
        <taxon>Apogoninae</taxon>
        <taxon>Sphaeramia</taxon>
    </lineage>
</organism>
<dbReference type="Proteomes" id="UP000472271">
    <property type="component" value="Chromosome 12"/>
</dbReference>
<dbReference type="GO" id="GO:0031982">
    <property type="term" value="C:vesicle"/>
    <property type="evidence" value="ECO:0007669"/>
    <property type="project" value="TreeGrafter"/>
</dbReference>
<dbReference type="GO" id="GO:0005615">
    <property type="term" value="C:extracellular space"/>
    <property type="evidence" value="ECO:0007669"/>
    <property type="project" value="TreeGrafter"/>
</dbReference>
<evidence type="ECO:0000256" key="1">
    <source>
        <dbReference type="ARBA" id="ARBA00009403"/>
    </source>
</evidence>
<evidence type="ECO:0000259" key="4">
    <source>
        <dbReference type="SMART" id="SM00043"/>
    </source>
</evidence>
<protein>
    <submittedName>
        <fullName evidence="5">Si:busm1-57f23.1</fullName>
    </submittedName>
</protein>
<feature type="signal peptide" evidence="3">
    <location>
        <begin position="1"/>
        <end position="19"/>
    </location>
</feature>
<dbReference type="PANTHER" id="PTHR46186:SF13">
    <property type="entry name" value="SI:BUSM1-57F23.1"/>
    <property type="match status" value="1"/>
</dbReference>
<keyword evidence="6" id="KW-1185">Reference proteome</keyword>
<feature type="compositionally biased region" description="Basic and acidic residues" evidence="2">
    <location>
        <begin position="130"/>
        <end position="139"/>
    </location>
</feature>
<proteinExistence type="inferred from homology"/>
<feature type="region of interest" description="Disordered" evidence="2">
    <location>
        <begin position="130"/>
        <end position="150"/>
    </location>
</feature>
<dbReference type="InterPro" id="IPR046350">
    <property type="entry name" value="Cystatin_sf"/>
</dbReference>
<evidence type="ECO:0000313" key="5">
    <source>
        <dbReference type="Ensembl" id="ENSSORP00005025983.1"/>
    </source>
</evidence>
<name>A0A673AB90_9TELE</name>
<dbReference type="AlphaFoldDB" id="A0A673AB90"/>
<dbReference type="SUPFAM" id="SSF54403">
    <property type="entry name" value="Cystatin/monellin"/>
    <property type="match status" value="1"/>
</dbReference>
<dbReference type="InterPro" id="IPR000010">
    <property type="entry name" value="Cystatin_dom"/>
</dbReference>
<dbReference type="SMART" id="SM00043">
    <property type="entry name" value="CY"/>
    <property type="match status" value="1"/>
</dbReference>
<evidence type="ECO:0000256" key="3">
    <source>
        <dbReference type="SAM" id="SignalP"/>
    </source>
</evidence>
<feature type="domain" description="Cystatin" evidence="4">
    <location>
        <begin position="33"/>
        <end position="140"/>
    </location>
</feature>